<dbReference type="STRING" id="1095630.A0A2J6T338"/>
<dbReference type="InParanoid" id="A0A2J6T338"/>
<feature type="domain" description="DDE-1" evidence="1">
    <location>
        <begin position="19"/>
        <end position="66"/>
    </location>
</feature>
<evidence type="ECO:0000313" key="3">
    <source>
        <dbReference type="Proteomes" id="UP000235371"/>
    </source>
</evidence>
<accession>A0A2J6T338</accession>
<organism evidence="2 3">
    <name type="scientific">Hyaloscypha bicolor E</name>
    <dbReference type="NCBI Taxonomy" id="1095630"/>
    <lineage>
        <taxon>Eukaryota</taxon>
        <taxon>Fungi</taxon>
        <taxon>Dikarya</taxon>
        <taxon>Ascomycota</taxon>
        <taxon>Pezizomycotina</taxon>
        <taxon>Leotiomycetes</taxon>
        <taxon>Helotiales</taxon>
        <taxon>Hyaloscyphaceae</taxon>
        <taxon>Hyaloscypha</taxon>
        <taxon>Hyaloscypha bicolor</taxon>
    </lineage>
</organism>
<proteinExistence type="predicted"/>
<evidence type="ECO:0000259" key="1">
    <source>
        <dbReference type="Pfam" id="PF03184"/>
    </source>
</evidence>
<dbReference type="InterPro" id="IPR004875">
    <property type="entry name" value="DDE_SF_endonuclease_dom"/>
</dbReference>
<dbReference type="Proteomes" id="UP000235371">
    <property type="component" value="Unassembled WGS sequence"/>
</dbReference>
<protein>
    <recommendedName>
        <fullName evidence="1">DDE-1 domain-containing protein</fullName>
    </recommendedName>
</protein>
<dbReference type="EMBL" id="KZ613847">
    <property type="protein sequence ID" value="PMD57426.1"/>
    <property type="molecule type" value="Genomic_DNA"/>
</dbReference>
<dbReference type="Pfam" id="PF03184">
    <property type="entry name" value="DDE_1"/>
    <property type="match status" value="1"/>
</dbReference>
<reference evidence="2 3" key="1">
    <citation type="submission" date="2016-04" db="EMBL/GenBank/DDBJ databases">
        <title>A degradative enzymes factory behind the ericoid mycorrhizal symbiosis.</title>
        <authorList>
            <consortium name="DOE Joint Genome Institute"/>
            <person name="Martino E."/>
            <person name="Morin E."/>
            <person name="Grelet G."/>
            <person name="Kuo A."/>
            <person name="Kohler A."/>
            <person name="Daghino S."/>
            <person name="Barry K."/>
            <person name="Choi C."/>
            <person name="Cichocki N."/>
            <person name="Clum A."/>
            <person name="Copeland A."/>
            <person name="Hainaut M."/>
            <person name="Haridas S."/>
            <person name="Labutti K."/>
            <person name="Lindquist E."/>
            <person name="Lipzen A."/>
            <person name="Khouja H.-R."/>
            <person name="Murat C."/>
            <person name="Ohm R."/>
            <person name="Olson A."/>
            <person name="Spatafora J."/>
            <person name="Veneault-Fourrey C."/>
            <person name="Henrissat B."/>
            <person name="Grigoriev I."/>
            <person name="Martin F."/>
            <person name="Perotto S."/>
        </authorList>
    </citation>
    <scope>NUCLEOTIDE SEQUENCE [LARGE SCALE GENOMIC DNA]</scope>
    <source>
        <strain evidence="2 3">E</strain>
    </source>
</reference>
<dbReference type="GO" id="GO:0003676">
    <property type="term" value="F:nucleic acid binding"/>
    <property type="evidence" value="ECO:0007669"/>
    <property type="project" value="InterPro"/>
</dbReference>
<evidence type="ECO:0000313" key="2">
    <source>
        <dbReference type="EMBL" id="PMD57426.1"/>
    </source>
</evidence>
<dbReference type="RefSeq" id="XP_024734330.1">
    <property type="nucleotide sequence ID" value="XM_024887840.1"/>
</dbReference>
<keyword evidence="3" id="KW-1185">Reference proteome</keyword>
<dbReference type="OrthoDB" id="4077044at2759"/>
<dbReference type="GeneID" id="36595916"/>
<name>A0A2J6T338_9HELO</name>
<gene>
    <name evidence="2" type="ORF">K444DRAFT_693188</name>
</gene>
<sequence>MSPSRTLIIEAGSGGKKSKDRITLVLTINVTSTDKWEPWLVGKSKDPRCFAKINRRLLGVQYRYNNSR</sequence>
<dbReference type="AlphaFoldDB" id="A0A2J6T338"/>